<dbReference type="InterPro" id="IPR002761">
    <property type="entry name" value="Diphthami_syn_dom"/>
</dbReference>
<name>A0A6J6ZMH0_9ZZZZ</name>
<accession>A0A6J6ZMH0</accession>
<dbReference type="Gene3D" id="3.40.50.620">
    <property type="entry name" value="HUPs"/>
    <property type="match status" value="1"/>
</dbReference>
<evidence type="ECO:0000259" key="1">
    <source>
        <dbReference type="Pfam" id="PF01902"/>
    </source>
</evidence>
<dbReference type="EMBL" id="CAFAAY010000095">
    <property type="protein sequence ID" value="CAB4820976.1"/>
    <property type="molecule type" value="Genomic_DNA"/>
</dbReference>
<gene>
    <name evidence="2" type="ORF">UFOPK3124_01039</name>
</gene>
<dbReference type="Pfam" id="PF01902">
    <property type="entry name" value="Diphthami_syn_2"/>
    <property type="match status" value="1"/>
</dbReference>
<organism evidence="2">
    <name type="scientific">freshwater metagenome</name>
    <dbReference type="NCBI Taxonomy" id="449393"/>
    <lineage>
        <taxon>unclassified sequences</taxon>
        <taxon>metagenomes</taxon>
        <taxon>ecological metagenomes</taxon>
    </lineage>
</organism>
<sequence length="134" mass="15285">MFCHFFIPELLHKCETCSNGDYETKMRAGLDKYRRAGVLSVICGDIFLEDVRRDREEKLFTGGLKGVFPLWGTDTTELAQQFIAQGFQAILCCVDTNVIDQEFSGRLYDHEMLRWTPTDKLKLEATVSSHVGDV</sequence>
<protein>
    <submittedName>
        <fullName evidence="2">Unannotated protein</fullName>
    </submittedName>
</protein>
<dbReference type="InterPro" id="IPR014729">
    <property type="entry name" value="Rossmann-like_a/b/a_fold"/>
</dbReference>
<proteinExistence type="predicted"/>
<reference evidence="2" key="1">
    <citation type="submission" date="2020-05" db="EMBL/GenBank/DDBJ databases">
        <authorList>
            <person name="Chiriac C."/>
            <person name="Salcher M."/>
            <person name="Ghai R."/>
            <person name="Kavagutti S V."/>
        </authorList>
    </citation>
    <scope>NUCLEOTIDE SEQUENCE</scope>
</reference>
<feature type="domain" description="Diphthamide synthase" evidence="1">
    <location>
        <begin position="19"/>
        <end position="113"/>
    </location>
</feature>
<dbReference type="AlphaFoldDB" id="A0A6J6ZMH0"/>
<evidence type="ECO:0000313" key="2">
    <source>
        <dbReference type="EMBL" id="CAB4820976.1"/>
    </source>
</evidence>
<dbReference type="SUPFAM" id="SSF52402">
    <property type="entry name" value="Adenine nucleotide alpha hydrolases-like"/>
    <property type="match status" value="1"/>
</dbReference>